<dbReference type="InterPro" id="IPR016155">
    <property type="entry name" value="Mopterin_synth/thiamin_S_b"/>
</dbReference>
<name>A0A1M5RDH4_9FIRM</name>
<dbReference type="InterPro" id="IPR010035">
    <property type="entry name" value="Thi_S"/>
</dbReference>
<dbReference type="PANTHER" id="PTHR34472:SF1">
    <property type="entry name" value="SULFUR CARRIER PROTEIN THIS"/>
    <property type="match status" value="1"/>
</dbReference>
<dbReference type="EMBL" id="FQXH01000012">
    <property type="protein sequence ID" value="SHH24190.1"/>
    <property type="molecule type" value="Genomic_DNA"/>
</dbReference>
<dbReference type="Pfam" id="PF02597">
    <property type="entry name" value="ThiS"/>
    <property type="match status" value="1"/>
</dbReference>
<dbReference type="SUPFAM" id="SSF54285">
    <property type="entry name" value="MoaD/ThiS"/>
    <property type="match status" value="1"/>
</dbReference>
<sequence length="64" mass="7254">MIVNGEKIDFKEEITVKDLLEKLNLNPDTVVVEVNFNIISKSEYTDKKLSKKDKIEIINFVGGG</sequence>
<dbReference type="PANTHER" id="PTHR34472">
    <property type="entry name" value="SULFUR CARRIER PROTEIN THIS"/>
    <property type="match status" value="1"/>
</dbReference>
<proteinExistence type="predicted"/>
<reference evidence="2" key="1">
    <citation type="submission" date="2016-11" db="EMBL/GenBank/DDBJ databases">
        <authorList>
            <person name="Varghese N."/>
            <person name="Submissions S."/>
        </authorList>
    </citation>
    <scope>NUCLEOTIDE SEQUENCE [LARGE SCALE GENOMIC DNA]</scope>
    <source>
        <strain evidence="2">DSM 15285</strain>
    </source>
</reference>
<organism evidence="1 2">
    <name type="scientific">Tepidibacter thalassicus DSM 15285</name>
    <dbReference type="NCBI Taxonomy" id="1123350"/>
    <lineage>
        <taxon>Bacteria</taxon>
        <taxon>Bacillati</taxon>
        <taxon>Bacillota</taxon>
        <taxon>Clostridia</taxon>
        <taxon>Peptostreptococcales</taxon>
        <taxon>Peptostreptococcaceae</taxon>
        <taxon>Tepidibacter</taxon>
    </lineage>
</organism>
<protein>
    <submittedName>
        <fullName evidence="1">Sulfur carrier protein</fullName>
    </submittedName>
</protein>
<evidence type="ECO:0000313" key="1">
    <source>
        <dbReference type="EMBL" id="SHH24190.1"/>
    </source>
</evidence>
<accession>A0A1M5RDH4</accession>
<evidence type="ECO:0000313" key="2">
    <source>
        <dbReference type="Proteomes" id="UP000242520"/>
    </source>
</evidence>
<dbReference type="Gene3D" id="3.10.20.30">
    <property type="match status" value="1"/>
</dbReference>
<dbReference type="InterPro" id="IPR012675">
    <property type="entry name" value="Beta-grasp_dom_sf"/>
</dbReference>
<dbReference type="OrthoDB" id="9798559at2"/>
<dbReference type="InterPro" id="IPR003749">
    <property type="entry name" value="ThiS/MoaD-like"/>
</dbReference>
<dbReference type="RefSeq" id="WP_072724868.1">
    <property type="nucleotide sequence ID" value="NZ_FQXH01000012.1"/>
</dbReference>
<keyword evidence="2" id="KW-1185">Reference proteome</keyword>
<dbReference type="Proteomes" id="UP000242520">
    <property type="component" value="Unassembled WGS sequence"/>
</dbReference>
<dbReference type="CDD" id="cd00565">
    <property type="entry name" value="Ubl_ThiS"/>
    <property type="match status" value="1"/>
</dbReference>
<dbReference type="STRING" id="1123350.SAMN02744040_01320"/>
<dbReference type="AlphaFoldDB" id="A0A1M5RDH4"/>
<dbReference type="NCBIfam" id="TIGR01683">
    <property type="entry name" value="thiS"/>
    <property type="match status" value="1"/>
</dbReference>
<gene>
    <name evidence="1" type="ORF">SAMN02744040_01320</name>
</gene>